<gene>
    <name evidence="2" type="ORF">E2C01_076093</name>
</gene>
<feature type="region of interest" description="Disordered" evidence="1">
    <location>
        <begin position="142"/>
        <end position="161"/>
    </location>
</feature>
<protein>
    <submittedName>
        <fullName evidence="2">Uncharacterized protein</fullName>
    </submittedName>
</protein>
<dbReference type="AlphaFoldDB" id="A0A5B7IHG1"/>
<keyword evidence="3" id="KW-1185">Reference proteome</keyword>
<comment type="caution">
    <text evidence="2">The sequence shown here is derived from an EMBL/GenBank/DDBJ whole genome shotgun (WGS) entry which is preliminary data.</text>
</comment>
<evidence type="ECO:0000256" key="1">
    <source>
        <dbReference type="SAM" id="MobiDB-lite"/>
    </source>
</evidence>
<accession>A0A5B7IHG1</accession>
<sequence length="161" mass="18218">MLFGIFNIFHRLFYDSRDGLDKEKHHLCGIYTDENPCLICLGVAYNLAANDDVIRRRNVYPTPHTPTGPQVDVSCRVVPCLVVRRRQPRRGDTQTIPVICLEPHFASVSFFNVMVVEEDNVSGEEEENFGLEIRTHVISRPNLSHTPSVPLKSGKTITNAE</sequence>
<dbReference type="Proteomes" id="UP000324222">
    <property type="component" value="Unassembled WGS sequence"/>
</dbReference>
<evidence type="ECO:0000313" key="2">
    <source>
        <dbReference type="EMBL" id="MPC81476.1"/>
    </source>
</evidence>
<dbReference type="EMBL" id="VSRR010057062">
    <property type="protein sequence ID" value="MPC81476.1"/>
    <property type="molecule type" value="Genomic_DNA"/>
</dbReference>
<proteinExistence type="predicted"/>
<evidence type="ECO:0000313" key="3">
    <source>
        <dbReference type="Proteomes" id="UP000324222"/>
    </source>
</evidence>
<name>A0A5B7IHG1_PORTR</name>
<organism evidence="2 3">
    <name type="scientific">Portunus trituberculatus</name>
    <name type="common">Swimming crab</name>
    <name type="synonym">Neptunus trituberculatus</name>
    <dbReference type="NCBI Taxonomy" id="210409"/>
    <lineage>
        <taxon>Eukaryota</taxon>
        <taxon>Metazoa</taxon>
        <taxon>Ecdysozoa</taxon>
        <taxon>Arthropoda</taxon>
        <taxon>Crustacea</taxon>
        <taxon>Multicrustacea</taxon>
        <taxon>Malacostraca</taxon>
        <taxon>Eumalacostraca</taxon>
        <taxon>Eucarida</taxon>
        <taxon>Decapoda</taxon>
        <taxon>Pleocyemata</taxon>
        <taxon>Brachyura</taxon>
        <taxon>Eubrachyura</taxon>
        <taxon>Portunoidea</taxon>
        <taxon>Portunidae</taxon>
        <taxon>Portuninae</taxon>
        <taxon>Portunus</taxon>
    </lineage>
</organism>
<reference evidence="2 3" key="1">
    <citation type="submission" date="2019-05" db="EMBL/GenBank/DDBJ databases">
        <title>Another draft genome of Portunus trituberculatus and its Hox gene families provides insights of decapod evolution.</title>
        <authorList>
            <person name="Jeong J.-H."/>
            <person name="Song I."/>
            <person name="Kim S."/>
            <person name="Choi T."/>
            <person name="Kim D."/>
            <person name="Ryu S."/>
            <person name="Kim W."/>
        </authorList>
    </citation>
    <scope>NUCLEOTIDE SEQUENCE [LARGE SCALE GENOMIC DNA]</scope>
    <source>
        <tissue evidence="2">Muscle</tissue>
    </source>
</reference>